<dbReference type="NCBIfam" id="TIGR02142">
    <property type="entry name" value="modC_ABC"/>
    <property type="match status" value="1"/>
</dbReference>
<evidence type="ECO:0000256" key="5">
    <source>
        <dbReference type="ARBA" id="ARBA00022741"/>
    </source>
</evidence>
<evidence type="ECO:0000256" key="8">
    <source>
        <dbReference type="ARBA" id="ARBA00023136"/>
    </source>
</evidence>
<reference evidence="13" key="1">
    <citation type="journal article" date="2019" name="Int. J. Syst. Evol. Microbiol.">
        <title>The Global Catalogue of Microorganisms (GCM) 10K type strain sequencing project: providing services to taxonomists for standard genome sequencing and annotation.</title>
        <authorList>
            <consortium name="The Broad Institute Genomics Platform"/>
            <consortium name="The Broad Institute Genome Sequencing Center for Infectious Disease"/>
            <person name="Wu L."/>
            <person name="Ma J."/>
        </authorList>
    </citation>
    <scope>NUCLEOTIDE SEQUENCE [LARGE SCALE GENOMIC DNA]</scope>
    <source>
        <strain evidence="13">CCUG 61707</strain>
    </source>
</reference>
<dbReference type="Pfam" id="PF03459">
    <property type="entry name" value="TOBE"/>
    <property type="match status" value="1"/>
</dbReference>
<dbReference type="SUPFAM" id="SSF52540">
    <property type="entry name" value="P-loop containing nucleoside triphosphate hydrolases"/>
    <property type="match status" value="1"/>
</dbReference>
<dbReference type="InterPro" id="IPR003593">
    <property type="entry name" value="AAA+_ATPase"/>
</dbReference>
<keyword evidence="5" id="KW-0547">Nucleotide-binding</keyword>
<evidence type="ECO:0000259" key="10">
    <source>
        <dbReference type="PROSITE" id="PS50893"/>
    </source>
</evidence>
<dbReference type="InterPro" id="IPR017871">
    <property type="entry name" value="ABC_transporter-like_CS"/>
</dbReference>
<dbReference type="PANTHER" id="PTHR43514:SF4">
    <property type="entry name" value="ABC TRANSPORTER I FAMILY MEMBER 10"/>
    <property type="match status" value="1"/>
</dbReference>
<dbReference type="Gene3D" id="2.40.50.100">
    <property type="match status" value="1"/>
</dbReference>
<dbReference type="PROSITE" id="PS50893">
    <property type="entry name" value="ABC_TRANSPORTER_2"/>
    <property type="match status" value="1"/>
</dbReference>
<dbReference type="SMART" id="SM00382">
    <property type="entry name" value="AAA"/>
    <property type="match status" value="1"/>
</dbReference>
<keyword evidence="6 12" id="KW-0067">ATP-binding</keyword>
<evidence type="ECO:0000256" key="3">
    <source>
        <dbReference type="ARBA" id="ARBA00022505"/>
    </source>
</evidence>
<dbReference type="EMBL" id="JBHTJN010000004">
    <property type="protein sequence ID" value="MFD0965483.1"/>
    <property type="molecule type" value="Genomic_DNA"/>
</dbReference>
<evidence type="ECO:0000256" key="1">
    <source>
        <dbReference type="ARBA" id="ARBA00022448"/>
    </source>
</evidence>
<dbReference type="Pfam" id="PF00005">
    <property type="entry name" value="ABC_tran"/>
    <property type="match status" value="1"/>
</dbReference>
<comment type="caution">
    <text evidence="12">The sequence shown here is derived from an EMBL/GenBank/DDBJ whole genome shotgun (WGS) entry which is preliminary data.</text>
</comment>
<gene>
    <name evidence="12" type="primary">modC</name>
    <name evidence="12" type="ORF">ACFQ02_01200</name>
</gene>
<organism evidence="12 13">
    <name type="scientific">Seminibacterium arietis</name>
    <dbReference type="NCBI Taxonomy" id="1173502"/>
    <lineage>
        <taxon>Bacteria</taxon>
        <taxon>Pseudomonadati</taxon>
        <taxon>Pseudomonadota</taxon>
        <taxon>Gammaproteobacteria</taxon>
        <taxon>Pasteurellales</taxon>
        <taxon>Pasteurellaceae</taxon>
        <taxon>Seminibacterium</taxon>
    </lineage>
</organism>
<name>A0ABW3I6N6_9PAST</name>
<evidence type="ECO:0000313" key="12">
    <source>
        <dbReference type="EMBL" id="MFD0965483.1"/>
    </source>
</evidence>
<dbReference type="SUPFAM" id="SSF50331">
    <property type="entry name" value="MOP-like"/>
    <property type="match status" value="1"/>
</dbReference>
<keyword evidence="7" id="KW-1278">Translocase</keyword>
<keyword evidence="4" id="KW-0997">Cell inner membrane</keyword>
<sequence>MLEINVEKKLGQIQFITNLQIPNQGITVLFGLSGSGKSTLINLVAGLTKPDHGNIQLNNRILTDTTKQIHLPPNHRNVGYVFQDARLFPHYTVKGNLCYGMKNTNQQQFDHIVQLLGIEHLLKRYPITLSGGEKQRVSIGRALLTQPEILLMDEPLSALDIPRKQELLNYLDKLAENINIPILYVTHSIEELLHLADQVVLMDNGKVKAYGHLENLWQTPLFDLWKSNNRQSTVLSLPIQHHNKCYKMTALALGEQSIWITEIKKNIGEYTRVCIYATDVSITLTSPEKTSIRNILFGKITALCEKENHVNVQIKVEHNLIWASISKWSYHQLALQIEQNVYVQIKSVSLIK</sequence>
<dbReference type="InterPro" id="IPR027417">
    <property type="entry name" value="P-loop_NTPase"/>
</dbReference>
<dbReference type="NCBIfam" id="NF008355">
    <property type="entry name" value="PRK11144.1"/>
    <property type="match status" value="1"/>
</dbReference>
<evidence type="ECO:0000256" key="4">
    <source>
        <dbReference type="ARBA" id="ARBA00022519"/>
    </source>
</evidence>
<dbReference type="PANTHER" id="PTHR43514">
    <property type="entry name" value="ABC TRANSPORTER I FAMILY MEMBER 10"/>
    <property type="match status" value="1"/>
</dbReference>
<proteinExistence type="predicted"/>
<evidence type="ECO:0000256" key="2">
    <source>
        <dbReference type="ARBA" id="ARBA00022475"/>
    </source>
</evidence>
<dbReference type="RefSeq" id="WP_380818270.1">
    <property type="nucleotide sequence ID" value="NZ_JBHTJN010000004.1"/>
</dbReference>
<dbReference type="InterPro" id="IPR050334">
    <property type="entry name" value="Molybdenum_import_ModC"/>
</dbReference>
<dbReference type="InterPro" id="IPR003439">
    <property type="entry name" value="ABC_transporter-like_ATP-bd"/>
</dbReference>
<keyword evidence="3 9" id="KW-0500">Molybdenum</keyword>
<evidence type="ECO:0000256" key="9">
    <source>
        <dbReference type="PROSITE-ProRule" id="PRU01213"/>
    </source>
</evidence>
<protein>
    <submittedName>
        <fullName evidence="12">Molybdenum ABC transporter ATP-binding protein ModC</fullName>
    </submittedName>
</protein>
<dbReference type="Gene3D" id="3.40.50.300">
    <property type="entry name" value="P-loop containing nucleotide triphosphate hydrolases"/>
    <property type="match status" value="1"/>
</dbReference>
<feature type="domain" description="Mop" evidence="11">
    <location>
        <begin position="289"/>
        <end position="352"/>
    </location>
</feature>
<evidence type="ECO:0000313" key="13">
    <source>
        <dbReference type="Proteomes" id="UP001596996"/>
    </source>
</evidence>
<dbReference type="PROSITE" id="PS00211">
    <property type="entry name" value="ABC_TRANSPORTER_1"/>
    <property type="match status" value="1"/>
</dbReference>
<evidence type="ECO:0000256" key="6">
    <source>
        <dbReference type="ARBA" id="ARBA00022840"/>
    </source>
</evidence>
<accession>A0ABW3I6N6</accession>
<dbReference type="GO" id="GO:0005524">
    <property type="term" value="F:ATP binding"/>
    <property type="evidence" value="ECO:0007669"/>
    <property type="project" value="UniProtKB-KW"/>
</dbReference>
<evidence type="ECO:0000259" key="11">
    <source>
        <dbReference type="PROSITE" id="PS51866"/>
    </source>
</evidence>
<dbReference type="InterPro" id="IPR008995">
    <property type="entry name" value="Mo/tungstate-bd_C_term_dom"/>
</dbReference>
<keyword evidence="13" id="KW-1185">Reference proteome</keyword>
<dbReference type="PROSITE" id="PS51866">
    <property type="entry name" value="MOP"/>
    <property type="match status" value="1"/>
</dbReference>
<keyword evidence="2" id="KW-1003">Cell membrane</keyword>
<evidence type="ECO:0000256" key="7">
    <source>
        <dbReference type="ARBA" id="ARBA00022967"/>
    </source>
</evidence>
<keyword evidence="1" id="KW-0813">Transport</keyword>
<dbReference type="Proteomes" id="UP001596996">
    <property type="component" value="Unassembled WGS sequence"/>
</dbReference>
<dbReference type="InterPro" id="IPR011868">
    <property type="entry name" value="ModC_ABC_ATP-bd"/>
</dbReference>
<feature type="domain" description="ABC transporter" evidence="10">
    <location>
        <begin position="1"/>
        <end position="229"/>
    </location>
</feature>
<keyword evidence="8" id="KW-0472">Membrane</keyword>
<dbReference type="InterPro" id="IPR005116">
    <property type="entry name" value="Transp-assoc_OB_typ1"/>
</dbReference>
<dbReference type="InterPro" id="IPR004606">
    <property type="entry name" value="Mop_domain"/>
</dbReference>